<keyword evidence="1" id="KW-1133">Transmembrane helix</keyword>
<keyword evidence="1" id="KW-0812">Transmembrane</keyword>
<dbReference type="STRING" id="1184609.KILIM_075_00230"/>
<dbReference type="AlphaFoldDB" id="K6XFH8"/>
<keyword evidence="3" id="KW-1185">Reference proteome</keyword>
<evidence type="ECO:0000256" key="1">
    <source>
        <dbReference type="SAM" id="Phobius"/>
    </source>
</evidence>
<name>K6XFH8_9MICO</name>
<keyword evidence="1" id="KW-0472">Membrane</keyword>
<gene>
    <name evidence="2" type="ORF">KILIM_075_00230</name>
</gene>
<accession>K6XFH8</accession>
<organism evidence="2 3">
    <name type="scientific">Kineosphaera limosa NBRC 100340</name>
    <dbReference type="NCBI Taxonomy" id="1184609"/>
    <lineage>
        <taxon>Bacteria</taxon>
        <taxon>Bacillati</taxon>
        <taxon>Actinomycetota</taxon>
        <taxon>Actinomycetes</taxon>
        <taxon>Micrococcales</taxon>
        <taxon>Dermatophilaceae</taxon>
        <taxon>Kineosphaera</taxon>
    </lineage>
</organism>
<dbReference type="Proteomes" id="UP000008366">
    <property type="component" value="Unassembled WGS sequence"/>
</dbReference>
<protein>
    <submittedName>
        <fullName evidence="2">Uncharacterized protein</fullName>
    </submittedName>
</protein>
<feature type="transmembrane region" description="Helical" evidence="1">
    <location>
        <begin position="76"/>
        <end position="98"/>
    </location>
</feature>
<sequence length="118" mass="12402">MEPDPDMLWPLPVADTSGPDHSHTISQSKDGSMNTGLVWAAAAVSLATFFGHVFAGGPRVAKPLLASGELPEQAKWMGYFCWHVTSILVLAMSVGFALTALHPDLSGEAGSPSLPWGT</sequence>
<dbReference type="eggNOG" id="ENOG50330YF">
    <property type="taxonomic scope" value="Bacteria"/>
</dbReference>
<proteinExistence type="predicted"/>
<evidence type="ECO:0000313" key="2">
    <source>
        <dbReference type="EMBL" id="GAB97604.1"/>
    </source>
</evidence>
<dbReference type="RefSeq" id="WP_006594136.1">
    <property type="nucleotide sequence ID" value="NZ_BAHD01000075.1"/>
</dbReference>
<dbReference type="EMBL" id="BAHD01000075">
    <property type="protein sequence ID" value="GAB97604.1"/>
    <property type="molecule type" value="Genomic_DNA"/>
</dbReference>
<evidence type="ECO:0000313" key="3">
    <source>
        <dbReference type="Proteomes" id="UP000008366"/>
    </source>
</evidence>
<comment type="caution">
    <text evidence="2">The sequence shown here is derived from an EMBL/GenBank/DDBJ whole genome shotgun (WGS) entry which is preliminary data.</text>
</comment>
<reference evidence="2 3" key="1">
    <citation type="submission" date="2012-08" db="EMBL/GenBank/DDBJ databases">
        <title>Whole genome shotgun sequence of Kineosphaera limosa NBRC 100340.</title>
        <authorList>
            <person name="Yoshida I."/>
            <person name="Isaki S."/>
            <person name="Hosoyama A."/>
            <person name="Tsuchikane K."/>
            <person name="Katsumata H."/>
            <person name="Ando Y."/>
            <person name="Ohji S."/>
            <person name="Hamada M."/>
            <person name="Tamura T."/>
            <person name="Yamazoe A."/>
            <person name="Yamazaki S."/>
            <person name="Fujita N."/>
        </authorList>
    </citation>
    <scope>NUCLEOTIDE SEQUENCE [LARGE SCALE GENOMIC DNA]</scope>
    <source>
        <strain evidence="2 3">NBRC 100340</strain>
    </source>
</reference>
<dbReference type="OrthoDB" id="7667463at2"/>
<feature type="transmembrane region" description="Helical" evidence="1">
    <location>
        <begin position="36"/>
        <end position="55"/>
    </location>
</feature>